<name>W3VF09_MOEAP</name>
<feature type="region of interest" description="Disordered" evidence="1">
    <location>
        <begin position="336"/>
        <end position="427"/>
    </location>
</feature>
<feature type="compositionally biased region" description="Low complexity" evidence="1">
    <location>
        <begin position="261"/>
        <end position="272"/>
    </location>
</feature>
<feature type="compositionally biased region" description="Polar residues" evidence="1">
    <location>
        <begin position="199"/>
        <end position="212"/>
    </location>
</feature>
<feature type="region of interest" description="Disordered" evidence="1">
    <location>
        <begin position="445"/>
        <end position="493"/>
    </location>
</feature>
<evidence type="ECO:0000313" key="2">
    <source>
        <dbReference type="EMBL" id="ETS60149.1"/>
    </source>
</evidence>
<feature type="compositionally biased region" description="Pro residues" evidence="1">
    <location>
        <begin position="296"/>
        <end position="305"/>
    </location>
</feature>
<evidence type="ECO:0000256" key="1">
    <source>
        <dbReference type="SAM" id="MobiDB-lite"/>
    </source>
</evidence>
<feature type="region of interest" description="Disordered" evidence="1">
    <location>
        <begin position="148"/>
        <end position="321"/>
    </location>
</feature>
<dbReference type="OrthoDB" id="3367033at2759"/>
<feature type="compositionally biased region" description="Polar residues" evidence="1">
    <location>
        <begin position="27"/>
        <end position="38"/>
    </location>
</feature>
<feature type="compositionally biased region" description="Low complexity" evidence="1">
    <location>
        <begin position="449"/>
        <end position="463"/>
    </location>
</feature>
<dbReference type="AlphaFoldDB" id="W3VF09"/>
<keyword evidence="3" id="KW-1185">Reference proteome</keyword>
<feature type="compositionally biased region" description="Basic and acidic residues" evidence="1">
    <location>
        <begin position="161"/>
        <end position="197"/>
    </location>
</feature>
<dbReference type="Proteomes" id="UP000019462">
    <property type="component" value="Unassembled WGS sequence"/>
</dbReference>
<feature type="region of interest" description="Disordered" evidence="1">
    <location>
        <begin position="647"/>
        <end position="693"/>
    </location>
</feature>
<feature type="compositionally biased region" description="Pro residues" evidence="1">
    <location>
        <begin position="475"/>
        <end position="487"/>
    </location>
</feature>
<protein>
    <submittedName>
        <fullName evidence="2">Uncharacterized protein</fullName>
    </submittedName>
</protein>
<reference evidence="2 3" key="1">
    <citation type="journal article" date="2014" name="Genome Announc.">
        <title>Genome sequence of the basidiomycetous fungus Pseudozyma aphidis DSM70725, an efficient producer of biosurfactant mannosylerythritol lipids.</title>
        <authorList>
            <person name="Lorenz S."/>
            <person name="Guenther M."/>
            <person name="Grumaz C."/>
            <person name="Rupp S."/>
            <person name="Zibek S."/>
            <person name="Sohn K."/>
        </authorList>
    </citation>
    <scope>NUCLEOTIDE SEQUENCE [LARGE SCALE GENOMIC DNA]</scope>
    <source>
        <strain evidence="3">ATCC 32657 / CBS 517.83 / DSM 70725 / JCM 10318 / NBRC 10182 / NRRL Y-7954 / St-0401</strain>
    </source>
</reference>
<gene>
    <name evidence="2" type="ORF">PaG_05684</name>
</gene>
<dbReference type="EMBL" id="AWNI01000038">
    <property type="protein sequence ID" value="ETS60149.1"/>
    <property type="molecule type" value="Genomic_DNA"/>
</dbReference>
<feature type="region of interest" description="Disordered" evidence="1">
    <location>
        <begin position="16"/>
        <end position="64"/>
    </location>
</feature>
<comment type="caution">
    <text evidence="2">The sequence shown here is derived from an EMBL/GenBank/DDBJ whole genome shotgun (WGS) entry which is preliminary data.</text>
</comment>
<proteinExistence type="predicted"/>
<dbReference type="HOGENOM" id="CLU_330411_0_0_1"/>
<evidence type="ECO:0000313" key="3">
    <source>
        <dbReference type="Proteomes" id="UP000019462"/>
    </source>
</evidence>
<accession>W3VF09</accession>
<feature type="compositionally biased region" description="Low complexity" evidence="1">
    <location>
        <begin position="214"/>
        <end position="230"/>
    </location>
</feature>
<feature type="compositionally biased region" description="Basic and acidic residues" evidence="1">
    <location>
        <begin position="247"/>
        <end position="256"/>
    </location>
</feature>
<organism evidence="2 3">
    <name type="scientific">Moesziomyces aphidis</name>
    <name type="common">Pseudozyma aphidis</name>
    <dbReference type="NCBI Taxonomy" id="84754"/>
    <lineage>
        <taxon>Eukaryota</taxon>
        <taxon>Fungi</taxon>
        <taxon>Dikarya</taxon>
        <taxon>Basidiomycota</taxon>
        <taxon>Ustilaginomycotina</taxon>
        <taxon>Ustilaginomycetes</taxon>
        <taxon>Ustilaginales</taxon>
        <taxon>Ustilaginaceae</taxon>
        <taxon>Moesziomyces</taxon>
    </lineage>
</organism>
<feature type="compositionally biased region" description="Basic and acidic residues" evidence="1">
    <location>
        <begin position="336"/>
        <end position="353"/>
    </location>
</feature>
<sequence>MVVALREQAPKKSRLSLFRLGKATKSAAPSRQDASTPRSYPDASSIPRNSQGDGARLARQTASQGAAPVIAVHYQYPTSTNLPGGYDWPATIESDVDDRRRTRADSLPMQTMFADREARAGKHSRQRSHFSIPDVIVTSCDDDEQHVVEVHVPPNKRRSYVLRDTDASPRSKPSKPSDPHPRRPEPLIRFDSDEMRGMTRTSSVSSLTSPVAESNASTPTSSASSSLSKGSGKRMRKASFPSLFSRKSLDSSRVEEPMPISPVTPSSAPAAPGAFDRRQPDGLLFSAHSGATPGATPLPSPPATPTSPVQKLSKKELKARQKHELALIREVERVDRLVKQHDSKARKAQEKHEAKQRKRQEKLATANAEFHPAPSAPSVAAGRTIFQAATRVTPGLGRRSSTRGFAGERRGSEPTIPSASVEPRAAATPFSIDLPSAARMPFAEPRTAPKPAFAPAYKPIKAPLGTMPTGQSVSPPRPLRPAPPPPQDEPRHQLASWDDLSFAAPLPSLIPASTEINSAAGEEADSVVELDEAARRARRASVQRVLALSDEGGRLHKRGSLRKRTSIQTLKRRSEDDFVKMDKRSGLIPRVGADEGWILQDAAADDSTAVQVDAREWIEDDPDSHSLLQQQGEVDRVLADLHAAQEDHLRRREATTRVADSPPRPARSTRRQEPRSESIDSSDSSGTAITTESASKDVVCFSRPFSPQPALETDSSHDKAFTLELALSPLQPLDIFTTDAHV</sequence>